<name>A0A4Q8ADS2_9MICC</name>
<organism evidence="2 3">
    <name type="scientific">Zhihengliuella halotolerans</name>
    <dbReference type="NCBI Taxonomy" id="370736"/>
    <lineage>
        <taxon>Bacteria</taxon>
        <taxon>Bacillati</taxon>
        <taxon>Actinomycetota</taxon>
        <taxon>Actinomycetes</taxon>
        <taxon>Micrococcales</taxon>
        <taxon>Micrococcaceae</taxon>
        <taxon>Zhihengliuella</taxon>
    </lineage>
</organism>
<dbReference type="InterPro" id="IPR010427">
    <property type="entry name" value="DUF1023"/>
</dbReference>
<reference evidence="2 3" key="1">
    <citation type="submission" date="2019-02" db="EMBL/GenBank/DDBJ databases">
        <title>Sequencing the genomes of 1000 actinobacteria strains.</title>
        <authorList>
            <person name="Klenk H.-P."/>
        </authorList>
    </citation>
    <scope>NUCLEOTIDE SEQUENCE [LARGE SCALE GENOMIC DNA]</scope>
    <source>
        <strain evidence="2 3">DSM 17364</strain>
    </source>
</reference>
<dbReference type="GO" id="GO:0016787">
    <property type="term" value="F:hydrolase activity"/>
    <property type="evidence" value="ECO:0007669"/>
    <property type="project" value="UniProtKB-KW"/>
</dbReference>
<evidence type="ECO:0000313" key="3">
    <source>
        <dbReference type="Proteomes" id="UP000292685"/>
    </source>
</evidence>
<protein>
    <submittedName>
        <fullName evidence="2">Alpha/beta hydrolase family protein</fullName>
    </submittedName>
</protein>
<dbReference type="EMBL" id="SHLA01000001">
    <property type="protein sequence ID" value="RZU62407.1"/>
    <property type="molecule type" value="Genomic_DNA"/>
</dbReference>
<evidence type="ECO:0000259" key="1">
    <source>
        <dbReference type="Pfam" id="PF06259"/>
    </source>
</evidence>
<proteinExistence type="predicted"/>
<comment type="caution">
    <text evidence="2">The sequence shown here is derived from an EMBL/GenBank/DDBJ whole genome shotgun (WGS) entry which is preliminary data.</text>
</comment>
<dbReference type="OrthoDB" id="3259161at2"/>
<dbReference type="SUPFAM" id="SSF53474">
    <property type="entry name" value="alpha/beta-Hydrolases"/>
    <property type="match status" value="1"/>
</dbReference>
<sequence>MSVTNYAELTAEAQRRFWRIHRRRESLPPQHRRAVEGVAHALRRGSMNRAIPERYLLYLDLSTPTPVAAIAVGDLDEATHVSWHLSGVGIRPDTAMWGTVREVGQVVLEQRRVGAERPAGIVWLGYTPPVFVEALFPDRARAAVPRFAADFLQLLTFRPDRPHISFEGHSYGAAVAAHVLEAIAQRDRHQRPSRAVVELSRLAREEQLVKAFIMIGSPGIPARFGRDPGRLGIGEDCVFDAVAPDDWIARFGRLVGRVLRNRSPFGRRLPVSALPELGLLPVTGHNSSHFVPGRSQTTYGYRDAGTRSLRNIALVTTGQEPV</sequence>
<gene>
    <name evidence="2" type="ORF">EV380_2001</name>
</gene>
<keyword evidence="3" id="KW-1185">Reference proteome</keyword>
<dbReference type="AlphaFoldDB" id="A0A4Q8ADS2"/>
<accession>A0A4Q8ADS2</accession>
<feature type="domain" description="DUF1023" evidence="1">
    <location>
        <begin position="67"/>
        <end position="183"/>
    </location>
</feature>
<dbReference type="Pfam" id="PF06259">
    <property type="entry name" value="Abhydrolase_8"/>
    <property type="match status" value="1"/>
</dbReference>
<dbReference type="Proteomes" id="UP000292685">
    <property type="component" value="Unassembled WGS sequence"/>
</dbReference>
<dbReference type="RefSeq" id="WP_130451014.1">
    <property type="nucleotide sequence ID" value="NZ_SHLA01000001.1"/>
</dbReference>
<dbReference type="InterPro" id="IPR029058">
    <property type="entry name" value="AB_hydrolase_fold"/>
</dbReference>
<keyword evidence="2" id="KW-0378">Hydrolase</keyword>
<evidence type="ECO:0000313" key="2">
    <source>
        <dbReference type="EMBL" id="RZU62407.1"/>
    </source>
</evidence>